<dbReference type="AlphaFoldDB" id="A0A9P7BSG3"/>
<proteinExistence type="predicted"/>
<organism evidence="1 2">
    <name type="scientific">Rhizopus oryzae</name>
    <name type="common">Mucormycosis agent</name>
    <name type="synonym">Rhizopus arrhizus var. delemar</name>
    <dbReference type="NCBI Taxonomy" id="64495"/>
    <lineage>
        <taxon>Eukaryota</taxon>
        <taxon>Fungi</taxon>
        <taxon>Fungi incertae sedis</taxon>
        <taxon>Mucoromycota</taxon>
        <taxon>Mucoromycotina</taxon>
        <taxon>Mucoromycetes</taxon>
        <taxon>Mucorales</taxon>
        <taxon>Mucorineae</taxon>
        <taxon>Rhizopodaceae</taxon>
        <taxon>Rhizopus</taxon>
    </lineage>
</organism>
<keyword evidence="2" id="KW-1185">Reference proteome</keyword>
<dbReference type="Proteomes" id="UP000716291">
    <property type="component" value="Unassembled WGS sequence"/>
</dbReference>
<gene>
    <name evidence="1" type="ORF">G6F64_006423</name>
</gene>
<dbReference type="EMBL" id="JAANQT010000856">
    <property type="protein sequence ID" value="KAG1307941.1"/>
    <property type="molecule type" value="Genomic_DNA"/>
</dbReference>
<name>A0A9P7BSG3_RHIOR</name>
<evidence type="ECO:0000313" key="1">
    <source>
        <dbReference type="EMBL" id="KAG1307941.1"/>
    </source>
</evidence>
<dbReference type="OrthoDB" id="2203216at2759"/>
<sequence>MSVSTYTFDDSNKAFCNVRMNAVEIRPLPVLNENNNIIPVDREFKKLKYAIHKYIFENIKNERVVAQRNLNIEAFALNLFDMHEELGDGFGRPEKRRMATTYDYSKKVKKVDWFHPGFSLNNLLNDVLPFEAEVFADGEMDS</sequence>
<protein>
    <submittedName>
        <fullName evidence="1">Uncharacterized protein</fullName>
    </submittedName>
</protein>
<reference evidence="1" key="1">
    <citation type="journal article" date="2020" name="Microb. Genom.">
        <title>Genetic diversity of clinical and environmental Mucorales isolates obtained from an investigation of mucormycosis cases among solid organ transplant recipients.</title>
        <authorList>
            <person name="Nguyen M.H."/>
            <person name="Kaul D."/>
            <person name="Muto C."/>
            <person name="Cheng S.J."/>
            <person name="Richter R.A."/>
            <person name="Bruno V.M."/>
            <person name="Liu G."/>
            <person name="Beyhan S."/>
            <person name="Sundermann A.J."/>
            <person name="Mounaud S."/>
            <person name="Pasculle A.W."/>
            <person name="Nierman W.C."/>
            <person name="Driscoll E."/>
            <person name="Cumbie R."/>
            <person name="Clancy C.J."/>
            <person name="Dupont C.L."/>
        </authorList>
    </citation>
    <scope>NUCLEOTIDE SEQUENCE</scope>
    <source>
        <strain evidence="1">GL11</strain>
    </source>
</reference>
<comment type="caution">
    <text evidence="1">The sequence shown here is derived from an EMBL/GenBank/DDBJ whole genome shotgun (WGS) entry which is preliminary data.</text>
</comment>
<evidence type="ECO:0000313" key="2">
    <source>
        <dbReference type="Proteomes" id="UP000716291"/>
    </source>
</evidence>
<accession>A0A9P7BSG3</accession>